<dbReference type="PANTHER" id="PTHR11136">
    <property type="entry name" value="FOLYLPOLYGLUTAMATE SYNTHASE-RELATED"/>
    <property type="match status" value="1"/>
</dbReference>
<keyword evidence="5" id="KW-1185">Reference proteome</keyword>
<keyword evidence="1" id="KW-0436">Ligase</keyword>
<dbReference type="Gene3D" id="3.90.190.20">
    <property type="entry name" value="Mur ligase, C-terminal domain"/>
    <property type="match status" value="1"/>
</dbReference>
<dbReference type="Proteomes" id="UP000838878">
    <property type="component" value="Chromosome 3"/>
</dbReference>
<organism evidence="4 5">
    <name type="scientific">Brenthis ino</name>
    <name type="common">lesser marbled fritillary</name>
    <dbReference type="NCBI Taxonomy" id="405034"/>
    <lineage>
        <taxon>Eukaryota</taxon>
        <taxon>Metazoa</taxon>
        <taxon>Ecdysozoa</taxon>
        <taxon>Arthropoda</taxon>
        <taxon>Hexapoda</taxon>
        <taxon>Insecta</taxon>
        <taxon>Pterygota</taxon>
        <taxon>Neoptera</taxon>
        <taxon>Endopterygota</taxon>
        <taxon>Lepidoptera</taxon>
        <taxon>Glossata</taxon>
        <taxon>Ditrysia</taxon>
        <taxon>Papilionoidea</taxon>
        <taxon>Nymphalidae</taxon>
        <taxon>Heliconiinae</taxon>
        <taxon>Argynnini</taxon>
        <taxon>Brenthis</taxon>
    </lineage>
</organism>
<dbReference type="GO" id="GO:0004326">
    <property type="term" value="F:tetrahydrofolylpolyglutamate synthase activity"/>
    <property type="evidence" value="ECO:0007669"/>
    <property type="project" value="InterPro"/>
</dbReference>
<accession>A0A8J9YBY8</accession>
<gene>
    <name evidence="4" type="ORF">BINO364_LOCUS8164</name>
</gene>
<dbReference type="OrthoDB" id="5212574at2759"/>
<reference evidence="4" key="1">
    <citation type="submission" date="2021-12" db="EMBL/GenBank/DDBJ databases">
        <authorList>
            <person name="Martin H S."/>
        </authorList>
    </citation>
    <scope>NUCLEOTIDE SEQUENCE</scope>
</reference>
<name>A0A8J9YBY8_9NEOP</name>
<protein>
    <submittedName>
        <fullName evidence="4">Uncharacterized protein</fullName>
    </submittedName>
</protein>
<dbReference type="EMBL" id="OV170223">
    <property type="protein sequence ID" value="CAH0722156.1"/>
    <property type="molecule type" value="Genomic_DNA"/>
</dbReference>
<keyword evidence="3" id="KW-0067">ATP-binding</keyword>
<dbReference type="GO" id="GO:0005524">
    <property type="term" value="F:ATP binding"/>
    <property type="evidence" value="ECO:0007669"/>
    <property type="project" value="UniProtKB-KW"/>
</dbReference>
<feature type="non-terminal residue" evidence="4">
    <location>
        <position position="147"/>
    </location>
</feature>
<keyword evidence="2" id="KW-0547">Nucleotide-binding</keyword>
<evidence type="ECO:0000313" key="4">
    <source>
        <dbReference type="EMBL" id="CAH0722156.1"/>
    </source>
</evidence>
<evidence type="ECO:0000313" key="5">
    <source>
        <dbReference type="Proteomes" id="UP000838878"/>
    </source>
</evidence>
<proteinExistence type="predicted"/>
<dbReference type="GO" id="GO:0005829">
    <property type="term" value="C:cytosol"/>
    <property type="evidence" value="ECO:0007669"/>
    <property type="project" value="TreeGrafter"/>
</dbReference>
<sequence length="147" mass="16563">MFDICYNKSEAALAFGMSHQYDDCVRVLIFSATGDRDAEVLLEPLKDIDFKSVYFVIPKANKEVNKKDDNYSIMEQKELLLRCKSYAPIWKKLNNRSQTSISECVSDVLIDIKKNSPRASVLVTGSLHLVGATLSLIDPNLGEELMK</sequence>
<dbReference type="AlphaFoldDB" id="A0A8J9YBY8"/>
<dbReference type="SUPFAM" id="SSF53244">
    <property type="entry name" value="MurD-like peptide ligases, peptide-binding domain"/>
    <property type="match status" value="1"/>
</dbReference>
<dbReference type="GO" id="GO:0005739">
    <property type="term" value="C:mitochondrion"/>
    <property type="evidence" value="ECO:0007669"/>
    <property type="project" value="TreeGrafter"/>
</dbReference>
<evidence type="ECO:0000256" key="3">
    <source>
        <dbReference type="ARBA" id="ARBA00022840"/>
    </source>
</evidence>
<evidence type="ECO:0000256" key="1">
    <source>
        <dbReference type="ARBA" id="ARBA00022598"/>
    </source>
</evidence>
<dbReference type="InterPro" id="IPR001645">
    <property type="entry name" value="Folylpolyglutamate_synth"/>
</dbReference>
<evidence type="ECO:0000256" key="2">
    <source>
        <dbReference type="ARBA" id="ARBA00022741"/>
    </source>
</evidence>
<dbReference type="PANTHER" id="PTHR11136:SF5">
    <property type="entry name" value="FOLYLPOLYGLUTAMATE SYNTHASE, MITOCHONDRIAL"/>
    <property type="match status" value="1"/>
</dbReference>
<dbReference type="InterPro" id="IPR036615">
    <property type="entry name" value="Mur_ligase_C_dom_sf"/>
</dbReference>